<dbReference type="RefSeq" id="WP_193983724.1">
    <property type="nucleotide sequence ID" value="NZ_CP063656.1"/>
</dbReference>
<evidence type="ECO:0000313" key="2">
    <source>
        <dbReference type="Proteomes" id="UP000594059"/>
    </source>
</evidence>
<accession>A0A7S6UEH2</accession>
<evidence type="ECO:0008006" key="3">
    <source>
        <dbReference type="Google" id="ProtNLM"/>
    </source>
</evidence>
<proteinExistence type="predicted"/>
<protein>
    <recommendedName>
        <fullName evidence="3">Beta-barrel assembly machine subunit BamC</fullName>
    </recommendedName>
</protein>
<sequence length="168" mass="16887">MRSTVPMSRAAVAGVLLVGLVAMSGCSWLRKDNSLYTAQTRPLEVPPDLVLAGGSATGEAPAGPVTASETVSSAKSASSAGFSMSEDRDTAFERIDKALAAVGGVTVENRAKTLGVFDLSYQGANFLVRVNSAAAGSTVSTLNPRATPASEASAAQLLAALKSAVGGQ</sequence>
<organism evidence="1 2">
    <name type="scientific">Novilysobacter ciconiae</name>
    <dbReference type="NCBI Taxonomy" id="2781022"/>
    <lineage>
        <taxon>Bacteria</taxon>
        <taxon>Pseudomonadati</taxon>
        <taxon>Pseudomonadota</taxon>
        <taxon>Gammaproteobacteria</taxon>
        <taxon>Lysobacterales</taxon>
        <taxon>Lysobacteraceae</taxon>
        <taxon>Novilysobacter</taxon>
    </lineage>
</organism>
<dbReference type="EMBL" id="CP063656">
    <property type="protein sequence ID" value="QOW18780.1"/>
    <property type="molecule type" value="Genomic_DNA"/>
</dbReference>
<dbReference type="PROSITE" id="PS51257">
    <property type="entry name" value="PROKAR_LIPOPROTEIN"/>
    <property type="match status" value="1"/>
</dbReference>
<evidence type="ECO:0000313" key="1">
    <source>
        <dbReference type="EMBL" id="QOW18780.1"/>
    </source>
</evidence>
<dbReference type="Proteomes" id="UP000594059">
    <property type="component" value="Chromosome"/>
</dbReference>
<dbReference type="KEGG" id="lcic:INQ41_08770"/>
<dbReference type="AlphaFoldDB" id="A0A7S6UEH2"/>
<keyword evidence="2" id="KW-1185">Reference proteome</keyword>
<gene>
    <name evidence="1" type="ORF">INQ41_08770</name>
</gene>
<name>A0A7S6UEH2_9GAMM</name>
<reference evidence="1 2" key="1">
    <citation type="submission" date="2020-10" db="EMBL/GenBank/DDBJ databases">
        <title>complete genome sequencing of Lysobacter sp. H21R20.</title>
        <authorList>
            <person name="Bae J.-W."/>
            <person name="Lee S.-Y."/>
        </authorList>
    </citation>
    <scope>NUCLEOTIDE SEQUENCE [LARGE SCALE GENOMIC DNA]</scope>
    <source>
        <strain evidence="1 2">H21R20</strain>
    </source>
</reference>